<dbReference type="GeneID" id="7846956"/>
<evidence type="ECO:0000313" key="3">
    <source>
        <dbReference type="EMBL" id="EAR85221.2"/>
    </source>
</evidence>
<gene>
    <name evidence="3" type="ORF">TTHERM_00486720</name>
</gene>
<feature type="region of interest" description="Disordered" evidence="1">
    <location>
        <begin position="1"/>
        <end position="23"/>
    </location>
</feature>
<dbReference type="InParanoid" id="I7MCZ8"/>
<dbReference type="EMBL" id="GG662587">
    <property type="protein sequence ID" value="EAR85221.2"/>
    <property type="molecule type" value="Genomic_DNA"/>
</dbReference>
<protein>
    <submittedName>
        <fullName evidence="3">Transmembrane protein, putative</fullName>
    </submittedName>
</protein>
<keyword evidence="2 3" id="KW-0812">Transmembrane</keyword>
<reference evidence="4" key="1">
    <citation type="journal article" date="2006" name="PLoS Biol.">
        <title>Macronuclear genome sequence of the ciliate Tetrahymena thermophila, a model eukaryote.</title>
        <authorList>
            <person name="Eisen J.A."/>
            <person name="Coyne R.S."/>
            <person name="Wu M."/>
            <person name="Wu D."/>
            <person name="Thiagarajan M."/>
            <person name="Wortman J.R."/>
            <person name="Badger J.H."/>
            <person name="Ren Q."/>
            <person name="Amedeo P."/>
            <person name="Jones K.M."/>
            <person name="Tallon L.J."/>
            <person name="Delcher A.L."/>
            <person name="Salzberg S.L."/>
            <person name="Silva J.C."/>
            <person name="Haas B.J."/>
            <person name="Majoros W.H."/>
            <person name="Farzad M."/>
            <person name="Carlton J.M."/>
            <person name="Smith R.K. Jr."/>
            <person name="Garg J."/>
            <person name="Pearlman R.E."/>
            <person name="Karrer K.M."/>
            <person name="Sun L."/>
            <person name="Manning G."/>
            <person name="Elde N.C."/>
            <person name="Turkewitz A.P."/>
            <person name="Asai D.J."/>
            <person name="Wilkes D.E."/>
            <person name="Wang Y."/>
            <person name="Cai H."/>
            <person name="Collins K."/>
            <person name="Stewart B.A."/>
            <person name="Lee S.R."/>
            <person name="Wilamowska K."/>
            <person name="Weinberg Z."/>
            <person name="Ruzzo W.L."/>
            <person name="Wloga D."/>
            <person name="Gaertig J."/>
            <person name="Frankel J."/>
            <person name="Tsao C.-C."/>
            <person name="Gorovsky M.A."/>
            <person name="Keeling P.J."/>
            <person name="Waller R.F."/>
            <person name="Patron N.J."/>
            <person name="Cherry J.M."/>
            <person name="Stover N.A."/>
            <person name="Krieger C.J."/>
            <person name="del Toro C."/>
            <person name="Ryder H.F."/>
            <person name="Williamson S.C."/>
            <person name="Barbeau R.A."/>
            <person name="Hamilton E.P."/>
            <person name="Orias E."/>
        </authorList>
    </citation>
    <scope>NUCLEOTIDE SEQUENCE [LARGE SCALE GENOMIC DNA]</scope>
    <source>
        <strain evidence="4">SB210</strain>
    </source>
</reference>
<keyword evidence="2" id="KW-1133">Transmembrane helix</keyword>
<organism evidence="3 4">
    <name type="scientific">Tetrahymena thermophila (strain SB210)</name>
    <dbReference type="NCBI Taxonomy" id="312017"/>
    <lineage>
        <taxon>Eukaryota</taxon>
        <taxon>Sar</taxon>
        <taxon>Alveolata</taxon>
        <taxon>Ciliophora</taxon>
        <taxon>Intramacronucleata</taxon>
        <taxon>Oligohymenophorea</taxon>
        <taxon>Hymenostomatida</taxon>
        <taxon>Tetrahymenina</taxon>
        <taxon>Tetrahymenidae</taxon>
        <taxon>Tetrahymena</taxon>
    </lineage>
</organism>
<feature type="transmembrane region" description="Helical" evidence="2">
    <location>
        <begin position="54"/>
        <end position="75"/>
    </location>
</feature>
<evidence type="ECO:0000313" key="4">
    <source>
        <dbReference type="Proteomes" id="UP000009168"/>
    </source>
</evidence>
<keyword evidence="4" id="KW-1185">Reference proteome</keyword>
<sequence length="94" mass="10483">MMRQSNQSFNSSYGSRSALATSGSGKVGLLGRLQRVYAVVASKLMFLYRKMGKCLWVGTTSFIFLVIPTYFSILMDQQNALMKMHEMTKAGSNI</sequence>
<dbReference type="HOGENOM" id="CLU_2390894_0_0_1"/>
<dbReference type="AlphaFoldDB" id="I7MCZ8"/>
<evidence type="ECO:0000256" key="1">
    <source>
        <dbReference type="SAM" id="MobiDB-lite"/>
    </source>
</evidence>
<name>I7MCZ8_TETTS</name>
<dbReference type="KEGG" id="tet:TTHERM_00486720"/>
<evidence type="ECO:0000256" key="2">
    <source>
        <dbReference type="SAM" id="Phobius"/>
    </source>
</evidence>
<dbReference type="RefSeq" id="XP_001032884.2">
    <property type="nucleotide sequence ID" value="XM_001032884.3"/>
</dbReference>
<proteinExistence type="predicted"/>
<dbReference type="Proteomes" id="UP000009168">
    <property type="component" value="Unassembled WGS sequence"/>
</dbReference>
<keyword evidence="2" id="KW-0472">Membrane</keyword>
<accession>I7MCZ8</accession>